<comment type="similarity">
    <text evidence="7">Belongs to the shikimate kinase family.</text>
</comment>
<feature type="binding site" evidence="7">
    <location>
        <position position="127"/>
    </location>
    <ligand>
        <name>ATP</name>
        <dbReference type="ChEBI" id="CHEBI:30616"/>
    </ligand>
</feature>
<dbReference type="Proteomes" id="UP001156870">
    <property type="component" value="Unassembled WGS sequence"/>
</dbReference>
<evidence type="ECO:0000256" key="3">
    <source>
        <dbReference type="ARBA" id="ARBA00022741"/>
    </source>
</evidence>
<evidence type="ECO:0000256" key="2">
    <source>
        <dbReference type="ARBA" id="ARBA00022679"/>
    </source>
</evidence>
<keyword evidence="9" id="KW-1185">Reference proteome</keyword>
<keyword evidence="6 7" id="KW-0057">Aromatic amino acid biosynthesis</keyword>
<keyword evidence="2 7" id="KW-0808">Transferase</keyword>
<comment type="caution">
    <text evidence="8">The sequence shown here is derived from an EMBL/GenBank/DDBJ whole genome shotgun (WGS) entry which is preliminary data.</text>
</comment>
<keyword evidence="4 7" id="KW-0418">Kinase</keyword>
<comment type="catalytic activity">
    <reaction evidence="7">
        <text>shikimate + ATP = 3-phosphoshikimate + ADP + H(+)</text>
        <dbReference type="Rhea" id="RHEA:13121"/>
        <dbReference type="ChEBI" id="CHEBI:15378"/>
        <dbReference type="ChEBI" id="CHEBI:30616"/>
        <dbReference type="ChEBI" id="CHEBI:36208"/>
        <dbReference type="ChEBI" id="CHEBI:145989"/>
        <dbReference type="ChEBI" id="CHEBI:456216"/>
        <dbReference type="EC" id="2.7.1.71"/>
    </reaction>
</comment>
<dbReference type="SUPFAM" id="SSF52540">
    <property type="entry name" value="P-loop containing nucleoside triphosphate hydrolases"/>
    <property type="match status" value="1"/>
</dbReference>
<feature type="binding site" evidence="7">
    <location>
        <position position="61"/>
    </location>
    <ligand>
        <name>substrate</name>
    </ligand>
</feature>
<dbReference type="GO" id="GO:0004765">
    <property type="term" value="F:shikimate kinase activity"/>
    <property type="evidence" value="ECO:0007669"/>
    <property type="project" value="UniProtKB-UniRule"/>
</dbReference>
<dbReference type="GO" id="GO:0005829">
    <property type="term" value="C:cytosol"/>
    <property type="evidence" value="ECO:0007669"/>
    <property type="project" value="TreeGrafter"/>
</dbReference>
<dbReference type="PANTHER" id="PTHR21087:SF16">
    <property type="entry name" value="SHIKIMATE KINASE 1, CHLOROPLASTIC"/>
    <property type="match status" value="1"/>
</dbReference>
<dbReference type="InterPro" id="IPR031322">
    <property type="entry name" value="Shikimate/glucono_kinase"/>
</dbReference>
<dbReference type="PRINTS" id="PR01100">
    <property type="entry name" value="SHIKIMTKNASE"/>
</dbReference>
<feature type="binding site" evidence="7">
    <location>
        <position position="139"/>
    </location>
    <ligand>
        <name>substrate</name>
    </ligand>
</feature>
<comment type="subunit">
    <text evidence="7">Monomer.</text>
</comment>
<keyword evidence="7" id="KW-0479">Metal-binding</keyword>
<reference evidence="8 9" key="1">
    <citation type="journal article" date="2014" name="Int. J. Syst. Evol. Microbiol.">
        <title>Complete genome sequence of Corynebacterium casei LMG S-19264T (=DSM 44701T), isolated from a smear-ripened cheese.</title>
        <authorList>
            <consortium name="US DOE Joint Genome Institute (JGI-PGF)"/>
            <person name="Walter F."/>
            <person name="Albersmeier A."/>
            <person name="Kalinowski J."/>
            <person name="Ruckert C."/>
        </authorList>
    </citation>
    <scope>NUCLEOTIDE SEQUENCE [LARGE SCALE GENOMIC DNA]</scope>
    <source>
        <strain evidence="8 9">NBRC 110095</strain>
    </source>
</reference>
<dbReference type="RefSeq" id="WP_232593364.1">
    <property type="nucleotide sequence ID" value="NZ_BSPD01000029.1"/>
</dbReference>
<proteinExistence type="inferred from homology"/>
<dbReference type="GO" id="GO:0005524">
    <property type="term" value="F:ATP binding"/>
    <property type="evidence" value="ECO:0007669"/>
    <property type="project" value="UniProtKB-UniRule"/>
</dbReference>
<dbReference type="CDD" id="cd00464">
    <property type="entry name" value="SK"/>
    <property type="match status" value="1"/>
</dbReference>
<comment type="pathway">
    <text evidence="7">Metabolic intermediate biosynthesis; chorismate biosynthesis; chorismate from D-erythrose 4-phosphate and phosphoenolpyruvate: step 5/7.</text>
</comment>
<dbReference type="EC" id="2.7.1.71" evidence="7"/>
<evidence type="ECO:0000313" key="8">
    <source>
        <dbReference type="EMBL" id="GLS25328.1"/>
    </source>
</evidence>
<evidence type="ECO:0000256" key="4">
    <source>
        <dbReference type="ARBA" id="ARBA00022777"/>
    </source>
</evidence>
<dbReference type="InterPro" id="IPR000623">
    <property type="entry name" value="Shikimate_kinase/TSH1"/>
</dbReference>
<feature type="binding site" evidence="7">
    <location>
        <begin position="15"/>
        <end position="20"/>
    </location>
    <ligand>
        <name>ATP</name>
        <dbReference type="ChEBI" id="CHEBI:30616"/>
    </ligand>
</feature>
<dbReference type="Pfam" id="PF01202">
    <property type="entry name" value="SKI"/>
    <property type="match status" value="1"/>
</dbReference>
<dbReference type="GO" id="GO:0009073">
    <property type="term" value="P:aromatic amino acid family biosynthetic process"/>
    <property type="evidence" value="ECO:0007669"/>
    <property type="project" value="UniProtKB-KW"/>
</dbReference>
<keyword evidence="7" id="KW-0460">Magnesium</keyword>
<comment type="subcellular location">
    <subcellularLocation>
        <location evidence="7">Cytoplasm</location>
    </subcellularLocation>
</comment>
<dbReference type="GO" id="GO:0000287">
    <property type="term" value="F:magnesium ion binding"/>
    <property type="evidence" value="ECO:0007669"/>
    <property type="project" value="UniProtKB-UniRule"/>
</dbReference>
<dbReference type="HAMAP" id="MF_00109">
    <property type="entry name" value="Shikimate_kinase"/>
    <property type="match status" value="1"/>
</dbReference>
<protein>
    <recommendedName>
        <fullName evidence="7">Shikimate kinase</fullName>
        <shortName evidence="7">SK</shortName>
        <ecNumber evidence="7">2.7.1.71</ecNumber>
    </recommendedName>
</protein>
<keyword evidence="7" id="KW-0963">Cytoplasm</keyword>
<evidence type="ECO:0000256" key="1">
    <source>
        <dbReference type="ARBA" id="ARBA00022605"/>
    </source>
</evidence>
<evidence type="ECO:0000256" key="6">
    <source>
        <dbReference type="ARBA" id="ARBA00023141"/>
    </source>
</evidence>
<dbReference type="Gene3D" id="3.40.50.300">
    <property type="entry name" value="P-loop containing nucleotide triphosphate hydrolases"/>
    <property type="match status" value="1"/>
</dbReference>
<evidence type="ECO:0000313" key="9">
    <source>
        <dbReference type="Proteomes" id="UP001156870"/>
    </source>
</evidence>
<comment type="caution">
    <text evidence="7">Lacks conserved residue(s) required for the propagation of feature annotation.</text>
</comment>
<name>A0AA37T2M2_9GAMM</name>
<dbReference type="InterPro" id="IPR027417">
    <property type="entry name" value="P-loop_NTPase"/>
</dbReference>
<comment type="function">
    <text evidence="7">Catalyzes the specific phosphorylation of the 3-hydroxyl group of shikimic acid using ATP as a cosubstrate.</text>
</comment>
<dbReference type="AlphaFoldDB" id="A0AA37T2M2"/>
<gene>
    <name evidence="7" type="primary">aroK</name>
    <name evidence="8" type="ORF">GCM10007877_10420</name>
</gene>
<dbReference type="GO" id="GO:0009423">
    <property type="term" value="P:chorismate biosynthetic process"/>
    <property type="evidence" value="ECO:0007669"/>
    <property type="project" value="UniProtKB-UniRule"/>
</dbReference>
<accession>A0AA37T2M2</accession>
<organism evidence="8 9">
    <name type="scientific">Marinibactrum halimedae</name>
    <dbReference type="NCBI Taxonomy" id="1444977"/>
    <lineage>
        <taxon>Bacteria</taxon>
        <taxon>Pseudomonadati</taxon>
        <taxon>Pseudomonadota</taxon>
        <taxon>Gammaproteobacteria</taxon>
        <taxon>Cellvibrionales</taxon>
        <taxon>Cellvibrionaceae</taxon>
        <taxon>Marinibactrum</taxon>
    </lineage>
</organism>
<feature type="binding site" evidence="7">
    <location>
        <position position="84"/>
    </location>
    <ligand>
        <name>substrate</name>
    </ligand>
</feature>
<dbReference type="PANTHER" id="PTHR21087">
    <property type="entry name" value="SHIKIMATE KINASE"/>
    <property type="match status" value="1"/>
</dbReference>
<comment type="cofactor">
    <cofactor evidence="7">
        <name>Mg(2+)</name>
        <dbReference type="ChEBI" id="CHEBI:18420"/>
    </cofactor>
    <text evidence="7">Binds 1 Mg(2+) ion per subunit.</text>
</comment>
<keyword evidence="3 7" id="KW-0547">Nucleotide-binding</keyword>
<dbReference type="EMBL" id="BSPD01000029">
    <property type="protein sequence ID" value="GLS25328.1"/>
    <property type="molecule type" value="Genomic_DNA"/>
</dbReference>
<evidence type="ECO:0000256" key="5">
    <source>
        <dbReference type="ARBA" id="ARBA00022840"/>
    </source>
</evidence>
<keyword evidence="5 7" id="KW-0067">ATP-binding</keyword>
<keyword evidence="1 7" id="KW-0028">Amino-acid biosynthesis</keyword>
<sequence length="172" mass="19354">MTTYQKNIVLVGMPGSGKSTLGVLLAKELGLEFVDTDLLIQVREGQTLQEILDQNDYLFLRAVEESVLLEVDCAEPKKVIATGGSAVYSDSGMRYLKQHSVVIYLNVGIEELRRRIHNYDARGIARRPDQSFESLLEERDALYKKYADITLTAETLMPSECVDRLIQLISNV</sequence>
<feature type="binding site" evidence="7">
    <location>
        <position position="19"/>
    </location>
    <ligand>
        <name>Mg(2+)</name>
        <dbReference type="ChEBI" id="CHEBI:18420"/>
    </ligand>
</feature>
<dbReference type="GO" id="GO:0008652">
    <property type="term" value="P:amino acid biosynthetic process"/>
    <property type="evidence" value="ECO:0007669"/>
    <property type="project" value="UniProtKB-KW"/>
</dbReference>
<evidence type="ECO:0000256" key="7">
    <source>
        <dbReference type="HAMAP-Rule" id="MF_00109"/>
    </source>
</evidence>
<feature type="binding site" evidence="7">
    <location>
        <position position="37"/>
    </location>
    <ligand>
        <name>substrate</name>
    </ligand>
</feature>